<protein>
    <submittedName>
        <fullName evidence="1">Uncharacterized protein</fullName>
    </submittedName>
</protein>
<gene>
    <name evidence="1" type="ORF">METZ01_LOCUS403415</name>
</gene>
<organism evidence="1">
    <name type="scientific">marine metagenome</name>
    <dbReference type="NCBI Taxonomy" id="408172"/>
    <lineage>
        <taxon>unclassified sequences</taxon>
        <taxon>metagenomes</taxon>
        <taxon>ecological metagenomes</taxon>
    </lineage>
</organism>
<reference evidence="1" key="1">
    <citation type="submission" date="2018-05" db="EMBL/GenBank/DDBJ databases">
        <authorList>
            <person name="Lanie J.A."/>
            <person name="Ng W.-L."/>
            <person name="Kazmierczak K.M."/>
            <person name="Andrzejewski T.M."/>
            <person name="Davidsen T.M."/>
            <person name="Wayne K.J."/>
            <person name="Tettelin H."/>
            <person name="Glass J.I."/>
            <person name="Rusch D."/>
            <person name="Podicherti R."/>
            <person name="Tsui H.-C.T."/>
            <person name="Winkler M.E."/>
        </authorList>
    </citation>
    <scope>NUCLEOTIDE SEQUENCE</scope>
</reference>
<proteinExistence type="predicted"/>
<accession>A0A382VXE4</accession>
<name>A0A382VXE4_9ZZZZ</name>
<sequence length="24" mass="2839">MFRADIPQVYHVTEVVHVNLRMAL</sequence>
<dbReference type="EMBL" id="UINC01154980">
    <property type="protein sequence ID" value="SVD50561.1"/>
    <property type="molecule type" value="Genomic_DNA"/>
</dbReference>
<dbReference type="AlphaFoldDB" id="A0A382VXE4"/>
<evidence type="ECO:0000313" key="1">
    <source>
        <dbReference type="EMBL" id="SVD50561.1"/>
    </source>
</evidence>